<organism evidence="3 4">
    <name type="scientific">Oceanithermus profundus (strain DSM 14977 / NBRC 100410 / VKM B-2274 / 506)</name>
    <dbReference type="NCBI Taxonomy" id="670487"/>
    <lineage>
        <taxon>Bacteria</taxon>
        <taxon>Thermotogati</taxon>
        <taxon>Deinococcota</taxon>
        <taxon>Deinococci</taxon>
        <taxon>Thermales</taxon>
        <taxon>Thermaceae</taxon>
        <taxon>Oceanithermus</taxon>
    </lineage>
</organism>
<dbReference type="PROSITE" id="PS51352">
    <property type="entry name" value="THIOREDOXIN_2"/>
    <property type="match status" value="1"/>
</dbReference>
<proteinExistence type="predicted"/>
<gene>
    <name evidence="3" type="ordered locus">Ocepr_2052</name>
</gene>
<dbReference type="Gene3D" id="3.40.30.10">
    <property type="entry name" value="Glutaredoxin"/>
    <property type="match status" value="1"/>
</dbReference>
<dbReference type="STRING" id="670487.Ocepr_2052"/>
<dbReference type="eggNOG" id="COG0526">
    <property type="taxonomic scope" value="Bacteria"/>
</dbReference>
<dbReference type="EMBL" id="CP002361">
    <property type="protein sequence ID" value="ADR37502.1"/>
    <property type="molecule type" value="Genomic_DNA"/>
</dbReference>
<dbReference type="InterPro" id="IPR036249">
    <property type="entry name" value="Thioredoxin-like_sf"/>
</dbReference>
<dbReference type="KEGG" id="opr:Ocepr_2052"/>
<dbReference type="InterPro" id="IPR013766">
    <property type="entry name" value="Thioredoxin_domain"/>
</dbReference>
<evidence type="ECO:0000313" key="4">
    <source>
        <dbReference type="Proteomes" id="UP000008722"/>
    </source>
</evidence>
<dbReference type="PANTHER" id="PTHR42852:SF17">
    <property type="entry name" value="THIOREDOXIN-LIKE PROTEIN HI_1115"/>
    <property type="match status" value="1"/>
</dbReference>
<dbReference type="Proteomes" id="UP000008722">
    <property type="component" value="Chromosome"/>
</dbReference>
<dbReference type="CDD" id="cd02966">
    <property type="entry name" value="TlpA_like_family"/>
    <property type="match status" value="1"/>
</dbReference>
<protein>
    <submittedName>
        <fullName evidence="3">Alkyl hydroperoxide reductase/ Thiol specific antioxidant/ Mal allergen</fullName>
    </submittedName>
</protein>
<name>E4U590_OCEP5</name>
<dbReference type="PANTHER" id="PTHR42852">
    <property type="entry name" value="THIOL:DISULFIDE INTERCHANGE PROTEIN DSBE"/>
    <property type="match status" value="1"/>
</dbReference>
<keyword evidence="4" id="KW-1185">Reference proteome</keyword>
<dbReference type="OrthoDB" id="25753at2"/>
<evidence type="ECO:0000313" key="3">
    <source>
        <dbReference type="EMBL" id="ADR37502.1"/>
    </source>
</evidence>
<dbReference type="Pfam" id="PF00578">
    <property type="entry name" value="AhpC-TSA"/>
    <property type="match status" value="1"/>
</dbReference>
<feature type="domain" description="Thioredoxin" evidence="2">
    <location>
        <begin position="20"/>
        <end position="159"/>
    </location>
</feature>
<evidence type="ECO:0000259" key="2">
    <source>
        <dbReference type="PROSITE" id="PS51352"/>
    </source>
</evidence>
<dbReference type="InterPro" id="IPR050553">
    <property type="entry name" value="Thioredoxin_ResA/DsbE_sf"/>
</dbReference>
<keyword evidence="1" id="KW-0732">Signal</keyword>
<reference evidence="3 4" key="2">
    <citation type="journal article" date="2011" name="Stand. Genomic Sci.">
        <title>Complete genome sequence of Oceanithermus profundus type strain (506).</title>
        <authorList>
            <person name="Pati A."/>
            <person name="Zhang X."/>
            <person name="Lapidus A."/>
            <person name="Nolan M."/>
            <person name="Lucas S."/>
            <person name="Del Rio T.G."/>
            <person name="Tice H."/>
            <person name="Cheng J.F."/>
            <person name="Tapia R."/>
            <person name="Han C."/>
            <person name="Goodwin L."/>
            <person name="Pitluck S."/>
            <person name="Liolios K."/>
            <person name="Pagani I."/>
            <person name="Ivanova N."/>
            <person name="Mavromatis K."/>
            <person name="Chen A."/>
            <person name="Palaniappan K."/>
            <person name="Hauser L."/>
            <person name="Jeffries C.D."/>
            <person name="Brambilla E.M."/>
            <person name="Rohl A."/>
            <person name="Mwirichia R."/>
            <person name="Rohde M."/>
            <person name="Tindall B.J."/>
            <person name="Sikorski J."/>
            <person name="Wirth R."/>
            <person name="Goker M."/>
            <person name="Woyke T."/>
            <person name="Detter J.C."/>
            <person name="Bristow J."/>
            <person name="Eisen J.A."/>
            <person name="Markowitz V."/>
            <person name="Hugenholtz P."/>
            <person name="Kyrpides N.C."/>
            <person name="Klenk H.P."/>
            <person name="Land M."/>
        </authorList>
    </citation>
    <scope>NUCLEOTIDE SEQUENCE [LARGE SCALE GENOMIC DNA]</scope>
    <source>
        <strain evidence="4">DSM 14977 / NBRC 100410 / VKM B-2274 / 506</strain>
    </source>
</reference>
<dbReference type="GO" id="GO:0016491">
    <property type="term" value="F:oxidoreductase activity"/>
    <property type="evidence" value="ECO:0007669"/>
    <property type="project" value="InterPro"/>
</dbReference>
<dbReference type="SUPFAM" id="SSF52833">
    <property type="entry name" value="Thioredoxin-like"/>
    <property type="match status" value="1"/>
</dbReference>
<dbReference type="InterPro" id="IPR000866">
    <property type="entry name" value="AhpC/TSA"/>
</dbReference>
<reference evidence="4" key="1">
    <citation type="submission" date="2010-11" db="EMBL/GenBank/DDBJ databases">
        <title>The complete sequence of chromosome of Oceanithermus profundus DSM 14977.</title>
        <authorList>
            <consortium name="US DOE Joint Genome Institute (JGI-PGF)"/>
            <person name="Lucas S."/>
            <person name="Copeland A."/>
            <person name="Lapidus A."/>
            <person name="Bruce D."/>
            <person name="Goodwin L."/>
            <person name="Pitluck S."/>
            <person name="Kyrpides N."/>
            <person name="Mavromatis K."/>
            <person name="Pagani I."/>
            <person name="Ivanova N."/>
            <person name="Zhang X."/>
            <person name="Brettin T."/>
            <person name="Detter J.C."/>
            <person name="Tapia R."/>
            <person name="Han C."/>
            <person name="Land M."/>
            <person name="Hauser L."/>
            <person name="Markowitz V."/>
            <person name="Cheng J.-F."/>
            <person name="Hugenholtz P."/>
            <person name="Woyke T."/>
            <person name="Wu D."/>
            <person name="Tindall B."/>
            <person name="Faehnrich R."/>
            <person name="Brambilla E."/>
            <person name="Klenk H.-P."/>
            <person name="Eisen J.A."/>
        </authorList>
    </citation>
    <scope>NUCLEOTIDE SEQUENCE [LARGE SCALE GENOMIC DNA]</scope>
    <source>
        <strain evidence="4">DSM 14977 / NBRC 100410 / VKM B-2274 / 506</strain>
    </source>
</reference>
<evidence type="ECO:0000256" key="1">
    <source>
        <dbReference type="SAM" id="SignalP"/>
    </source>
</evidence>
<feature type="signal peptide" evidence="1">
    <location>
        <begin position="1"/>
        <end position="18"/>
    </location>
</feature>
<dbReference type="PROSITE" id="PS00194">
    <property type="entry name" value="THIOREDOXIN_1"/>
    <property type="match status" value="1"/>
</dbReference>
<dbReference type="HOGENOM" id="CLU_042529_11_2_0"/>
<dbReference type="AlphaFoldDB" id="E4U590"/>
<dbReference type="GO" id="GO:0016209">
    <property type="term" value="F:antioxidant activity"/>
    <property type="evidence" value="ECO:0007669"/>
    <property type="project" value="InterPro"/>
</dbReference>
<dbReference type="InterPro" id="IPR017937">
    <property type="entry name" value="Thioredoxin_CS"/>
</dbReference>
<dbReference type="RefSeq" id="WP_013458672.1">
    <property type="nucleotide sequence ID" value="NC_014761.1"/>
</dbReference>
<sequence precursor="true">MKRGLVLALALLQLAAWAAGPLGRPAPPFAGVTLDGARFDLSEHLGRRPIVLHFWASNCPPCRAEAPYWAQAQQAYGDRLLIVGVDVQDLPAMAREFVARYGWSFPNVQDGTAAVAAAYRITGKPTTVFVGIDGTVVGYHPGPYGNAAAFERDLLRLIRWRP</sequence>
<accession>E4U590</accession>
<feature type="chain" id="PRO_5003190087" evidence="1">
    <location>
        <begin position="19"/>
        <end position="162"/>
    </location>
</feature>